<feature type="DNA-binding region" description="H-T-H motif" evidence="5">
    <location>
        <begin position="36"/>
        <end position="55"/>
    </location>
</feature>
<evidence type="ECO:0000256" key="3">
    <source>
        <dbReference type="ARBA" id="ARBA00023125"/>
    </source>
</evidence>
<evidence type="ECO:0000313" key="7">
    <source>
        <dbReference type="EMBL" id="GIG85672.1"/>
    </source>
</evidence>
<dbReference type="PANTHER" id="PTHR30055">
    <property type="entry name" value="HTH-TYPE TRANSCRIPTIONAL REGULATOR RUTR"/>
    <property type="match status" value="1"/>
</dbReference>
<organism evidence="7 8">
    <name type="scientific">Plantactinospora endophytica</name>
    <dbReference type="NCBI Taxonomy" id="673535"/>
    <lineage>
        <taxon>Bacteria</taxon>
        <taxon>Bacillati</taxon>
        <taxon>Actinomycetota</taxon>
        <taxon>Actinomycetes</taxon>
        <taxon>Micromonosporales</taxon>
        <taxon>Micromonosporaceae</taxon>
        <taxon>Plantactinospora</taxon>
    </lineage>
</organism>
<proteinExistence type="predicted"/>
<name>A0ABQ4DT98_9ACTN</name>
<dbReference type="SUPFAM" id="SSF46689">
    <property type="entry name" value="Homeodomain-like"/>
    <property type="match status" value="1"/>
</dbReference>
<dbReference type="InterPro" id="IPR039538">
    <property type="entry name" value="BetI_C"/>
</dbReference>
<evidence type="ECO:0000256" key="4">
    <source>
        <dbReference type="ARBA" id="ARBA00023163"/>
    </source>
</evidence>
<dbReference type="Gene3D" id="1.10.357.10">
    <property type="entry name" value="Tetracycline Repressor, domain 2"/>
    <property type="match status" value="1"/>
</dbReference>
<dbReference type="PRINTS" id="PR00455">
    <property type="entry name" value="HTHTETR"/>
</dbReference>
<dbReference type="InterPro" id="IPR001647">
    <property type="entry name" value="HTH_TetR"/>
</dbReference>
<protein>
    <recommendedName>
        <fullName evidence="6">HTH tetR-type domain-containing protein</fullName>
    </recommendedName>
</protein>
<dbReference type="InterPro" id="IPR050109">
    <property type="entry name" value="HTH-type_TetR-like_transc_reg"/>
</dbReference>
<evidence type="ECO:0000256" key="1">
    <source>
        <dbReference type="ARBA" id="ARBA00022491"/>
    </source>
</evidence>
<evidence type="ECO:0000259" key="6">
    <source>
        <dbReference type="PROSITE" id="PS50977"/>
    </source>
</evidence>
<dbReference type="EMBL" id="BONW01000002">
    <property type="protein sequence ID" value="GIG85672.1"/>
    <property type="molecule type" value="Genomic_DNA"/>
</dbReference>
<sequence>MCAVPRVSDEHLAARRQQILDAARRCFLRNGFHATSMQDVISEAGLSVGAVYRYFSSKHELVTSIAQSVLDGADDLFADLATAEPPLPLVEALDRALQFVEAQTGPDGVFPLAVQVWAESLRDPALADFVARLYSGFRARFVVLARRAQQAGELPADADPEAVGAVLFGLVPGFVLQRVLAAGPDPKTYLDGVRALLASHGVEK</sequence>
<reference evidence="7 8" key="1">
    <citation type="submission" date="2021-01" db="EMBL/GenBank/DDBJ databases">
        <title>Whole genome shotgun sequence of Plantactinospora endophytica NBRC 110450.</title>
        <authorList>
            <person name="Komaki H."/>
            <person name="Tamura T."/>
        </authorList>
    </citation>
    <scope>NUCLEOTIDE SEQUENCE [LARGE SCALE GENOMIC DNA]</scope>
    <source>
        <strain evidence="7 8">NBRC 110450</strain>
    </source>
</reference>
<feature type="domain" description="HTH tetR-type" evidence="6">
    <location>
        <begin position="13"/>
        <end position="73"/>
    </location>
</feature>
<dbReference type="InterPro" id="IPR009057">
    <property type="entry name" value="Homeodomain-like_sf"/>
</dbReference>
<dbReference type="Proteomes" id="UP000646749">
    <property type="component" value="Unassembled WGS sequence"/>
</dbReference>
<comment type="caution">
    <text evidence="7">The sequence shown here is derived from an EMBL/GenBank/DDBJ whole genome shotgun (WGS) entry which is preliminary data.</text>
</comment>
<keyword evidence="8" id="KW-1185">Reference proteome</keyword>
<evidence type="ECO:0000313" key="8">
    <source>
        <dbReference type="Proteomes" id="UP000646749"/>
    </source>
</evidence>
<keyword evidence="4" id="KW-0804">Transcription</keyword>
<dbReference type="InterPro" id="IPR023772">
    <property type="entry name" value="DNA-bd_HTH_TetR-type_CS"/>
</dbReference>
<dbReference type="PROSITE" id="PS50977">
    <property type="entry name" value="HTH_TETR_2"/>
    <property type="match status" value="1"/>
</dbReference>
<dbReference type="Pfam" id="PF13977">
    <property type="entry name" value="TetR_C_6"/>
    <property type="match status" value="1"/>
</dbReference>
<dbReference type="PROSITE" id="PS01081">
    <property type="entry name" value="HTH_TETR_1"/>
    <property type="match status" value="1"/>
</dbReference>
<evidence type="ECO:0000256" key="2">
    <source>
        <dbReference type="ARBA" id="ARBA00023015"/>
    </source>
</evidence>
<gene>
    <name evidence="7" type="ORF">Pen02_06080</name>
</gene>
<accession>A0ABQ4DT98</accession>
<dbReference type="Pfam" id="PF00440">
    <property type="entry name" value="TetR_N"/>
    <property type="match status" value="1"/>
</dbReference>
<dbReference type="InterPro" id="IPR036271">
    <property type="entry name" value="Tet_transcr_reg_TetR-rel_C_sf"/>
</dbReference>
<dbReference type="PANTHER" id="PTHR30055:SF229">
    <property type="entry name" value="HTH-TYPE TRANSCRIPTIONAL REPRESSOR RV1474C"/>
    <property type="match status" value="1"/>
</dbReference>
<keyword evidence="1" id="KW-0678">Repressor</keyword>
<keyword evidence="2" id="KW-0805">Transcription regulation</keyword>
<keyword evidence="3 5" id="KW-0238">DNA-binding</keyword>
<evidence type="ECO:0000256" key="5">
    <source>
        <dbReference type="PROSITE-ProRule" id="PRU00335"/>
    </source>
</evidence>
<dbReference type="SUPFAM" id="SSF48498">
    <property type="entry name" value="Tetracyclin repressor-like, C-terminal domain"/>
    <property type="match status" value="1"/>
</dbReference>